<dbReference type="Pfam" id="PF06602">
    <property type="entry name" value="Myotub-related"/>
    <property type="match status" value="1"/>
</dbReference>
<evidence type="ECO:0000256" key="4">
    <source>
        <dbReference type="ARBA" id="ARBA00012903"/>
    </source>
</evidence>
<dbReference type="Proteomes" id="UP001359485">
    <property type="component" value="Unassembled WGS sequence"/>
</dbReference>
<dbReference type="EMBL" id="JAWJWF010000001">
    <property type="protein sequence ID" value="KAK6641589.1"/>
    <property type="molecule type" value="Genomic_DNA"/>
</dbReference>
<evidence type="ECO:0000256" key="6">
    <source>
        <dbReference type="ARBA" id="ARBA00023098"/>
    </source>
</evidence>
<dbReference type="PANTHER" id="PTHR10807:SF128">
    <property type="entry name" value="PHOSPHATIDYLINOSITOL-3,5-BISPHOSPHATE 3-PHOSPHATASE"/>
    <property type="match status" value="1"/>
</dbReference>
<feature type="domain" description="Myotubularin phosphatase" evidence="9">
    <location>
        <begin position="219"/>
        <end position="598"/>
    </location>
</feature>
<dbReference type="InterPro" id="IPR004182">
    <property type="entry name" value="GRAM"/>
</dbReference>
<feature type="region of interest" description="Disordered" evidence="7">
    <location>
        <begin position="1"/>
        <end position="61"/>
    </location>
</feature>
<evidence type="ECO:0000256" key="2">
    <source>
        <dbReference type="ARBA" id="ARBA00004496"/>
    </source>
</evidence>
<evidence type="ECO:0000313" key="10">
    <source>
        <dbReference type="EMBL" id="KAK6641589.1"/>
    </source>
</evidence>
<keyword evidence="6" id="KW-0443">Lipid metabolism</keyword>
<dbReference type="SMART" id="SM00568">
    <property type="entry name" value="GRAM"/>
    <property type="match status" value="1"/>
</dbReference>
<comment type="caution">
    <text evidence="10">The sequence shown here is derived from an EMBL/GenBank/DDBJ whole genome shotgun (WGS) entry which is preliminary data.</text>
</comment>
<evidence type="ECO:0000256" key="3">
    <source>
        <dbReference type="ARBA" id="ARBA00007471"/>
    </source>
</evidence>
<evidence type="ECO:0000256" key="1">
    <source>
        <dbReference type="ARBA" id="ARBA00004184"/>
    </source>
</evidence>
<dbReference type="PROSITE" id="PS50056">
    <property type="entry name" value="TYR_PHOSPHATASE_2"/>
    <property type="match status" value="1"/>
</dbReference>
<dbReference type="InterPro" id="IPR011993">
    <property type="entry name" value="PH-like_dom_sf"/>
</dbReference>
<dbReference type="InterPro" id="IPR030564">
    <property type="entry name" value="Myotubularin"/>
</dbReference>
<name>A0ABR1BHR5_POLSC</name>
<feature type="compositionally biased region" description="Low complexity" evidence="7">
    <location>
        <begin position="18"/>
        <end position="39"/>
    </location>
</feature>
<evidence type="ECO:0000256" key="5">
    <source>
        <dbReference type="ARBA" id="ARBA00022490"/>
    </source>
</evidence>
<dbReference type="Gene3D" id="3.90.190.10">
    <property type="entry name" value="Protein tyrosine phosphatase superfamily"/>
    <property type="match status" value="1"/>
</dbReference>
<dbReference type="InterPro" id="IPR000387">
    <property type="entry name" value="Tyr_Pase_dom"/>
</dbReference>
<dbReference type="SUPFAM" id="SSF52799">
    <property type="entry name" value="(Phosphotyrosine protein) phosphatases II"/>
    <property type="match status" value="1"/>
</dbReference>
<dbReference type="InterPro" id="IPR003595">
    <property type="entry name" value="Tyr_Pase_cat"/>
</dbReference>
<protein>
    <recommendedName>
        <fullName evidence="4">phosphatidylinositol-3,5-bisphosphate 3-phosphatase</fullName>
        <ecNumber evidence="4">3.1.3.95</ecNumber>
    </recommendedName>
</protein>
<keyword evidence="11" id="KW-1185">Reference proteome</keyword>
<reference evidence="10 11" key="1">
    <citation type="submission" date="2023-09" db="EMBL/GenBank/DDBJ databases">
        <title>Genomes of two closely related lineages of the louse Polyplax serrata with different host specificities.</title>
        <authorList>
            <person name="Martinu J."/>
            <person name="Tarabai H."/>
            <person name="Stefka J."/>
            <person name="Hypsa V."/>
        </authorList>
    </citation>
    <scope>NUCLEOTIDE SEQUENCE [LARGE SCALE GENOMIC DNA]</scope>
    <source>
        <strain evidence="10">98ZLc_SE</strain>
    </source>
</reference>
<dbReference type="InterPro" id="IPR029021">
    <property type="entry name" value="Prot-tyrosine_phosphatase-like"/>
</dbReference>
<sequence>MDPKQSSGNGATSDISNSKEASSDSLVSDSKSSSLNSKLGQEHGGNDWGKSPSGSSSTSAENIGSAFETQFNYKSKGKPEAIHHVRADDPPLLPGESVKGTAKEVAYICPYAGPIRGVLCVTNYKLYFRSIDRDAPYILDVPLGVVSRIEKVGGASSRGENSYGIDVFCKDMRNIRFAHKQENHSRRDVFEKLQQFAFPLSHKKPIFAFSYTETFSENGWNVYDPITELKRMGVQYPNDMWRISKINDNYEICDSYPSVIAVPAQATDEELRAVSAFRSRGRLPVLSWIHPESQVTITRCSQPLVGVGNKRCKEDEHYIQLITDANAQSPKLYIMDARPSSNAIANIAKGGGYESEDAYKNAELIFLDISNIHVMRESLRKLKELCFPMIDVSRWLSGIESTCWLKHIKTILSGAIRIVDKVESHNSSVLVHCSDGWDRTSQLTALAMLMLDPFYRTTKGFEVLIEKEWLSFGHKFEQRIGHGNEHHSDSDRSPVFLQFIDSVWQITQQFPCAFEFNEYFLITILDHLYSCRFGTFLCNSQRERAALNVKQKTVSLWSFINSSTDMYKNPLYWASSQNQMILIPNASMRHLRLWKAYYCRWNPSMRTQDPIHRRTKELILLKEQLEKQVQDCRQEQQMRAAKNMNNSSRLSTLH</sequence>
<dbReference type="SUPFAM" id="SSF50729">
    <property type="entry name" value="PH domain-like"/>
    <property type="match status" value="1"/>
</dbReference>
<comment type="similarity">
    <text evidence="3">Belongs to the protein-tyrosine phosphatase family. Non-receptor class myotubularin subfamily.</text>
</comment>
<dbReference type="Pfam" id="PF02893">
    <property type="entry name" value="GRAM"/>
    <property type="match status" value="1"/>
</dbReference>
<dbReference type="InterPro" id="IPR010569">
    <property type="entry name" value="Myotubularin-like_Pase_dom"/>
</dbReference>
<accession>A0ABR1BHR5</accession>
<evidence type="ECO:0000256" key="7">
    <source>
        <dbReference type="SAM" id="MobiDB-lite"/>
    </source>
</evidence>
<gene>
    <name evidence="10" type="primary">MTMR2</name>
    <name evidence="10" type="ORF">RUM44_013304</name>
</gene>
<proteinExistence type="inferred from homology"/>
<evidence type="ECO:0000259" key="8">
    <source>
        <dbReference type="PROSITE" id="PS50056"/>
    </source>
</evidence>
<dbReference type="PROSITE" id="PS00383">
    <property type="entry name" value="TYR_PHOSPHATASE_1"/>
    <property type="match status" value="1"/>
</dbReference>
<dbReference type="Gene3D" id="2.30.29.30">
    <property type="entry name" value="Pleckstrin-homology domain (PH domain)/Phosphotyrosine-binding domain (PTB)"/>
    <property type="match status" value="1"/>
</dbReference>
<keyword evidence="5" id="KW-0963">Cytoplasm</keyword>
<dbReference type="InterPro" id="IPR016130">
    <property type="entry name" value="Tyr_Pase_AS"/>
</dbReference>
<dbReference type="PANTHER" id="PTHR10807">
    <property type="entry name" value="MYOTUBULARIN-RELATED"/>
    <property type="match status" value="1"/>
</dbReference>
<evidence type="ECO:0000313" key="11">
    <source>
        <dbReference type="Proteomes" id="UP001359485"/>
    </source>
</evidence>
<feature type="compositionally biased region" description="Polar residues" evidence="7">
    <location>
        <begin position="1"/>
        <end position="16"/>
    </location>
</feature>
<dbReference type="EC" id="3.1.3.95" evidence="4"/>
<organism evidence="10 11">
    <name type="scientific">Polyplax serrata</name>
    <name type="common">Common mouse louse</name>
    <dbReference type="NCBI Taxonomy" id="468196"/>
    <lineage>
        <taxon>Eukaryota</taxon>
        <taxon>Metazoa</taxon>
        <taxon>Ecdysozoa</taxon>
        <taxon>Arthropoda</taxon>
        <taxon>Hexapoda</taxon>
        <taxon>Insecta</taxon>
        <taxon>Pterygota</taxon>
        <taxon>Neoptera</taxon>
        <taxon>Paraneoptera</taxon>
        <taxon>Psocodea</taxon>
        <taxon>Troctomorpha</taxon>
        <taxon>Phthiraptera</taxon>
        <taxon>Anoplura</taxon>
        <taxon>Polyplacidae</taxon>
        <taxon>Polyplax</taxon>
    </lineage>
</organism>
<dbReference type="PROSITE" id="PS51339">
    <property type="entry name" value="PPASE_MYOTUBULARIN"/>
    <property type="match status" value="1"/>
</dbReference>
<comment type="subcellular location">
    <subcellularLocation>
        <location evidence="2">Cytoplasm</location>
    </subcellularLocation>
    <subcellularLocation>
        <location evidence="1">Endomembrane system</location>
        <topology evidence="1">Peripheral membrane protein</topology>
    </subcellularLocation>
</comment>
<evidence type="ECO:0000259" key="9">
    <source>
        <dbReference type="PROSITE" id="PS51339"/>
    </source>
</evidence>
<dbReference type="SMART" id="SM00404">
    <property type="entry name" value="PTPc_motif"/>
    <property type="match status" value="1"/>
</dbReference>
<feature type="domain" description="Tyrosine specific protein phosphatases" evidence="8">
    <location>
        <begin position="409"/>
        <end position="449"/>
    </location>
</feature>